<dbReference type="PROSITE" id="PS00138">
    <property type="entry name" value="SUBTILASE_SER"/>
    <property type="match status" value="1"/>
</dbReference>
<evidence type="ECO:0000256" key="8">
    <source>
        <dbReference type="SAM" id="SignalP"/>
    </source>
</evidence>
<dbReference type="InterPro" id="IPR023827">
    <property type="entry name" value="Peptidase_S8_Asp-AS"/>
</dbReference>
<feature type="chain" id="PRO_5026003206" evidence="8">
    <location>
        <begin position="17"/>
        <end position="387"/>
    </location>
</feature>
<gene>
    <name evidence="11" type="ORF">EJ06DRAFT_208764</name>
</gene>
<keyword evidence="5 6" id="KW-0720">Serine protease</keyword>
<evidence type="ECO:0000256" key="2">
    <source>
        <dbReference type="ARBA" id="ARBA00022670"/>
    </source>
</evidence>
<evidence type="ECO:0000313" key="12">
    <source>
        <dbReference type="Proteomes" id="UP000799640"/>
    </source>
</evidence>
<evidence type="ECO:0000259" key="9">
    <source>
        <dbReference type="Pfam" id="PF00082"/>
    </source>
</evidence>
<dbReference type="InterPro" id="IPR050131">
    <property type="entry name" value="Peptidase_S8_subtilisin-like"/>
</dbReference>
<dbReference type="InterPro" id="IPR037045">
    <property type="entry name" value="S8pro/Inhibitor_I9_sf"/>
</dbReference>
<keyword evidence="12" id="KW-1185">Reference proteome</keyword>
<dbReference type="PROSITE" id="PS00136">
    <property type="entry name" value="SUBTILASE_ASP"/>
    <property type="match status" value="1"/>
</dbReference>
<dbReference type="Pfam" id="PF05922">
    <property type="entry name" value="Inhibitor_I9"/>
    <property type="match status" value="1"/>
</dbReference>
<dbReference type="InterPro" id="IPR010259">
    <property type="entry name" value="S8pro/Inhibitor_I9"/>
</dbReference>
<dbReference type="GO" id="GO:0006508">
    <property type="term" value="P:proteolysis"/>
    <property type="evidence" value="ECO:0007669"/>
    <property type="project" value="UniProtKB-KW"/>
</dbReference>
<dbReference type="InterPro" id="IPR022398">
    <property type="entry name" value="Peptidase_S8_His-AS"/>
</dbReference>
<evidence type="ECO:0000256" key="1">
    <source>
        <dbReference type="ARBA" id="ARBA00011073"/>
    </source>
</evidence>
<dbReference type="Proteomes" id="UP000799640">
    <property type="component" value="Unassembled WGS sequence"/>
</dbReference>
<dbReference type="EMBL" id="ML996688">
    <property type="protein sequence ID" value="KAF2404545.1"/>
    <property type="molecule type" value="Genomic_DNA"/>
</dbReference>
<dbReference type="SUPFAM" id="SSF52743">
    <property type="entry name" value="Subtilisin-like"/>
    <property type="match status" value="1"/>
</dbReference>
<feature type="active site" description="Charge relay system" evidence="6">
    <location>
        <position position="329"/>
    </location>
</feature>
<dbReference type="FunFam" id="3.40.50.200:FF:000014">
    <property type="entry name" value="Proteinase K"/>
    <property type="match status" value="1"/>
</dbReference>
<dbReference type="PROSITE" id="PS00137">
    <property type="entry name" value="SUBTILASE_HIS"/>
    <property type="match status" value="1"/>
</dbReference>
<organism evidence="11 12">
    <name type="scientific">Trichodelitschia bisporula</name>
    <dbReference type="NCBI Taxonomy" id="703511"/>
    <lineage>
        <taxon>Eukaryota</taxon>
        <taxon>Fungi</taxon>
        <taxon>Dikarya</taxon>
        <taxon>Ascomycota</taxon>
        <taxon>Pezizomycotina</taxon>
        <taxon>Dothideomycetes</taxon>
        <taxon>Dothideomycetes incertae sedis</taxon>
        <taxon>Phaeotrichales</taxon>
        <taxon>Phaeotrichaceae</taxon>
        <taxon>Trichodelitschia</taxon>
    </lineage>
</organism>
<accession>A0A6G1I979</accession>
<evidence type="ECO:0000259" key="10">
    <source>
        <dbReference type="Pfam" id="PF05922"/>
    </source>
</evidence>
<dbReference type="InterPro" id="IPR036852">
    <property type="entry name" value="Peptidase_S8/S53_dom_sf"/>
</dbReference>
<evidence type="ECO:0000256" key="4">
    <source>
        <dbReference type="ARBA" id="ARBA00022801"/>
    </source>
</evidence>
<name>A0A6G1I979_9PEZI</name>
<keyword evidence="4 6" id="KW-0378">Hydrolase</keyword>
<evidence type="ECO:0000256" key="7">
    <source>
        <dbReference type="RuleBase" id="RU003355"/>
    </source>
</evidence>
<proteinExistence type="inferred from homology"/>
<feature type="active site" description="Charge relay system" evidence="6">
    <location>
        <position position="174"/>
    </location>
</feature>
<evidence type="ECO:0000313" key="11">
    <source>
        <dbReference type="EMBL" id="KAF2404545.1"/>
    </source>
</evidence>
<dbReference type="Pfam" id="PF00082">
    <property type="entry name" value="Peptidase_S8"/>
    <property type="match status" value="1"/>
</dbReference>
<dbReference type="Gene3D" id="3.30.70.80">
    <property type="entry name" value="Peptidase S8 propeptide/proteinase inhibitor I9"/>
    <property type="match status" value="1"/>
</dbReference>
<dbReference type="InterPro" id="IPR015500">
    <property type="entry name" value="Peptidase_S8_subtilisin-rel"/>
</dbReference>
<dbReference type="PRINTS" id="PR00723">
    <property type="entry name" value="SUBTILISIN"/>
</dbReference>
<dbReference type="PANTHER" id="PTHR43806:SF58">
    <property type="entry name" value="ALKALINE PROTEASE 1-RELATED"/>
    <property type="match status" value="1"/>
</dbReference>
<dbReference type="GO" id="GO:0004252">
    <property type="term" value="F:serine-type endopeptidase activity"/>
    <property type="evidence" value="ECO:0007669"/>
    <property type="project" value="UniProtKB-UniRule"/>
</dbReference>
<dbReference type="PANTHER" id="PTHR43806">
    <property type="entry name" value="PEPTIDASE S8"/>
    <property type="match status" value="1"/>
</dbReference>
<keyword evidence="3 8" id="KW-0732">Signal</keyword>
<feature type="active site" description="Charge relay system" evidence="6">
    <location>
        <position position="143"/>
    </location>
</feature>
<feature type="signal peptide" evidence="8">
    <location>
        <begin position="1"/>
        <end position="16"/>
    </location>
</feature>
<dbReference type="OrthoDB" id="206201at2759"/>
<feature type="domain" description="Peptidase S8/S53" evidence="9">
    <location>
        <begin position="141"/>
        <end position="365"/>
    </location>
</feature>
<keyword evidence="2 6" id="KW-0645">Protease</keyword>
<dbReference type="AlphaFoldDB" id="A0A6G1I979"/>
<sequence length="387" mass="39349">MLTIQALLTLVPFVLAAPLIQPRAAETIPGKYIVVLKPNGPSAGEIFADLAGGALASVRRERTYDLGGFKGFAASLSDAQVEALKGDSKVAYIEADGIAHTQAAITQSDAPWGLGRISHRSKGVSDYAYDTSAGEGTCAYIVDTGIYAEHPEFEGRATFVKDVAGSATTDDNGHGTHVAGTIGSRSYGVAKKTKLYGIKVLDSSGSGAWSDIVTGIQLAVSHSKTQSCPKGVVVNMSLGGGKQQSVNDAVAAAVDAGLFFAVAAGNDGQDFSSTSPASEPKAFAVGASDVNDKLASFSNYGRTLGVIAPGVNVLSTWNDGGNNTISGTSMATPHVAGLGAYLLGLSGPLTPAQLKSKIQSSATSGAISITYPASLGTPNKLAYNGIS</sequence>
<dbReference type="GO" id="GO:0005576">
    <property type="term" value="C:extracellular region"/>
    <property type="evidence" value="ECO:0007669"/>
    <property type="project" value="UniProtKB-ARBA"/>
</dbReference>
<comment type="similarity">
    <text evidence="1 6 7">Belongs to the peptidase S8 family.</text>
</comment>
<feature type="domain" description="Inhibitor I9" evidence="10">
    <location>
        <begin position="55"/>
        <end position="101"/>
    </location>
</feature>
<dbReference type="Gene3D" id="3.40.50.200">
    <property type="entry name" value="Peptidase S8/S53 domain"/>
    <property type="match status" value="1"/>
</dbReference>
<dbReference type="InterPro" id="IPR023828">
    <property type="entry name" value="Peptidase_S8_Ser-AS"/>
</dbReference>
<evidence type="ECO:0000256" key="6">
    <source>
        <dbReference type="PROSITE-ProRule" id="PRU01240"/>
    </source>
</evidence>
<reference evidence="11" key="1">
    <citation type="journal article" date="2020" name="Stud. Mycol.">
        <title>101 Dothideomycetes genomes: a test case for predicting lifestyles and emergence of pathogens.</title>
        <authorList>
            <person name="Haridas S."/>
            <person name="Albert R."/>
            <person name="Binder M."/>
            <person name="Bloem J."/>
            <person name="Labutti K."/>
            <person name="Salamov A."/>
            <person name="Andreopoulos B."/>
            <person name="Baker S."/>
            <person name="Barry K."/>
            <person name="Bills G."/>
            <person name="Bluhm B."/>
            <person name="Cannon C."/>
            <person name="Castanera R."/>
            <person name="Culley D."/>
            <person name="Daum C."/>
            <person name="Ezra D."/>
            <person name="Gonzalez J."/>
            <person name="Henrissat B."/>
            <person name="Kuo A."/>
            <person name="Liang C."/>
            <person name="Lipzen A."/>
            <person name="Lutzoni F."/>
            <person name="Magnuson J."/>
            <person name="Mondo S."/>
            <person name="Nolan M."/>
            <person name="Ohm R."/>
            <person name="Pangilinan J."/>
            <person name="Park H.-J."/>
            <person name="Ramirez L."/>
            <person name="Alfaro M."/>
            <person name="Sun H."/>
            <person name="Tritt A."/>
            <person name="Yoshinaga Y."/>
            <person name="Zwiers L.-H."/>
            <person name="Turgeon B."/>
            <person name="Goodwin S."/>
            <person name="Spatafora J."/>
            <person name="Crous P."/>
            <person name="Grigoriev I."/>
        </authorList>
    </citation>
    <scope>NUCLEOTIDE SEQUENCE</scope>
    <source>
        <strain evidence="11">CBS 262.69</strain>
    </source>
</reference>
<dbReference type="CDD" id="cd04077">
    <property type="entry name" value="Peptidases_S8_PCSK9_ProteinaseK_like"/>
    <property type="match status" value="1"/>
</dbReference>
<dbReference type="InterPro" id="IPR034193">
    <property type="entry name" value="PCSK9_ProteinaseK-like"/>
</dbReference>
<evidence type="ECO:0000256" key="3">
    <source>
        <dbReference type="ARBA" id="ARBA00022729"/>
    </source>
</evidence>
<evidence type="ECO:0000256" key="5">
    <source>
        <dbReference type="ARBA" id="ARBA00022825"/>
    </source>
</evidence>
<dbReference type="SUPFAM" id="SSF54897">
    <property type="entry name" value="Protease propeptides/inhibitors"/>
    <property type="match status" value="1"/>
</dbReference>
<dbReference type="PROSITE" id="PS51892">
    <property type="entry name" value="SUBTILASE"/>
    <property type="match status" value="1"/>
</dbReference>
<dbReference type="InterPro" id="IPR000209">
    <property type="entry name" value="Peptidase_S8/S53_dom"/>
</dbReference>
<protein>
    <submittedName>
        <fullName evidence="11">Subtilisin-like protein</fullName>
    </submittedName>
</protein>